<evidence type="ECO:0000313" key="3">
    <source>
        <dbReference type="EMBL" id="CAH2030709.1"/>
    </source>
</evidence>
<keyword evidence="2" id="KW-0732">Signal</keyword>
<reference evidence="3 4" key="1">
    <citation type="submission" date="2022-03" db="EMBL/GenBank/DDBJ databases">
        <authorList>
            <person name="Koch H."/>
        </authorList>
    </citation>
    <scope>NUCLEOTIDE SEQUENCE [LARGE SCALE GENOMIC DNA]</scope>
    <source>
        <strain evidence="3 4">G1</strain>
    </source>
</reference>
<evidence type="ECO:0000313" key="4">
    <source>
        <dbReference type="Proteomes" id="UP001295463"/>
    </source>
</evidence>
<evidence type="ECO:0000256" key="2">
    <source>
        <dbReference type="SAM" id="SignalP"/>
    </source>
</evidence>
<feature type="region of interest" description="Disordered" evidence="1">
    <location>
        <begin position="74"/>
        <end position="102"/>
    </location>
</feature>
<feature type="signal peptide" evidence="2">
    <location>
        <begin position="1"/>
        <end position="19"/>
    </location>
</feature>
<organism evidence="3 4">
    <name type="scientific">Trichlorobacter ammonificans</name>
    <dbReference type="NCBI Taxonomy" id="2916410"/>
    <lineage>
        <taxon>Bacteria</taxon>
        <taxon>Pseudomonadati</taxon>
        <taxon>Thermodesulfobacteriota</taxon>
        <taxon>Desulfuromonadia</taxon>
        <taxon>Geobacterales</taxon>
        <taxon>Geobacteraceae</taxon>
        <taxon>Trichlorobacter</taxon>
    </lineage>
</organism>
<dbReference type="Proteomes" id="UP001295463">
    <property type="component" value="Chromosome"/>
</dbReference>
<dbReference type="EMBL" id="OW150024">
    <property type="protein sequence ID" value="CAH2030709.1"/>
    <property type="molecule type" value="Genomic_DNA"/>
</dbReference>
<feature type="chain" id="PRO_5046450751" evidence="2">
    <location>
        <begin position="20"/>
        <end position="102"/>
    </location>
</feature>
<keyword evidence="4" id="KW-1185">Reference proteome</keyword>
<proteinExistence type="predicted"/>
<name>A0ABM9D8K0_9BACT</name>
<gene>
    <name evidence="3" type="ORF">GEAMG1_0896</name>
</gene>
<dbReference type="RefSeq" id="WP_305731624.1">
    <property type="nucleotide sequence ID" value="NZ_OW150024.1"/>
</dbReference>
<accession>A0ABM9D8K0</accession>
<feature type="compositionally biased region" description="Low complexity" evidence="1">
    <location>
        <begin position="91"/>
        <end position="102"/>
    </location>
</feature>
<sequence>MVPLLLALLVLILAQGASVPPLVLDDEHAGFKNASQYLRPVVKGQGAFRHLSAAKPSFSADLYDTVPCRFRDTDSGVPGPFRQPDVPPAAPVAAVPARAPPA</sequence>
<evidence type="ECO:0000256" key="1">
    <source>
        <dbReference type="SAM" id="MobiDB-lite"/>
    </source>
</evidence>
<protein>
    <submittedName>
        <fullName evidence="3">Uncharacterized protein</fullName>
    </submittedName>
</protein>